<sequence>MCPEERMKSQNRVDTRGAVKYTPSAAQPPPFSVLLLRADGASPQPDEQLLSALPATYRTARDDLSAPSRDVMACVESELALDRLTRIFHWLWVAGRPMPPRPLHHQLLLGREIYITERMDMHLVWTGGRVLLKPVPRFLLEPRFWTEYLACRQGCECLYEASGVRECSRRRLWKSALGFLFSYAALITHESDFHIAKGSHLLPAEEALTWRGWRVLVEQLETEHIYRRINARFIYGELRLGRLNKIYYLSQRPFMRGYMSHWHQYRAFFQDNFTWLASATAYVAITLTAMQVGLATKSLAGSDTFQSASYGFTIFSILAPLAATCLIMFAFCLVFVDNFVVAVAYKKQRFDYIGVNSDTGDPVRSSCE</sequence>
<reference evidence="4" key="1">
    <citation type="journal article" date="2012" name="MBio">
        <title>Comparative genome analysis of Trichophyton rubrum and related dermatophytes reveals candidate genes involved in infection.</title>
        <authorList>
            <person name="Martinez D.A."/>
            <person name="Oliver B.G."/>
            <person name="Graeser Y."/>
            <person name="Goldberg J.M."/>
            <person name="Li W."/>
            <person name="Martinez-Rossi N.M."/>
            <person name="Monod M."/>
            <person name="Shelest E."/>
            <person name="Barton R.C."/>
            <person name="Birch E."/>
            <person name="Brakhage A.A."/>
            <person name="Chen Z."/>
            <person name="Gurr S.J."/>
            <person name="Heiman D."/>
            <person name="Heitman J."/>
            <person name="Kosti I."/>
            <person name="Rossi A."/>
            <person name="Saif S."/>
            <person name="Samalova M."/>
            <person name="Saunders C.W."/>
            <person name="Shea T."/>
            <person name="Summerbell R.C."/>
            <person name="Xu J."/>
            <person name="Young S."/>
            <person name="Zeng Q."/>
            <person name="Birren B.W."/>
            <person name="Cuomo C.A."/>
            <person name="White T.C."/>
        </authorList>
    </citation>
    <scope>NUCLEOTIDE SEQUENCE [LARGE SCALE GENOMIC DNA]</scope>
    <source>
        <strain evidence="4">ATCC MYA-4604 / CBS 118893</strain>
    </source>
</reference>
<evidence type="ECO:0000313" key="4">
    <source>
        <dbReference type="Proteomes" id="UP000002669"/>
    </source>
</evidence>
<feature type="compositionally biased region" description="Basic and acidic residues" evidence="1">
    <location>
        <begin position="1"/>
        <end position="17"/>
    </location>
</feature>
<proteinExistence type="predicted"/>
<dbReference type="PANTHER" id="PTHR34414">
    <property type="entry name" value="HET DOMAIN-CONTAINING PROTEIN-RELATED"/>
    <property type="match status" value="1"/>
</dbReference>
<dbReference type="eggNOG" id="ENOG502SI6N">
    <property type="taxonomic scope" value="Eukaryota"/>
</dbReference>
<dbReference type="PANTHER" id="PTHR34414:SF1">
    <property type="entry name" value="SUBTILISIN-LIKE SERINE PROTEASE"/>
    <property type="match status" value="1"/>
</dbReference>
<keyword evidence="2" id="KW-0812">Transmembrane</keyword>
<dbReference type="Proteomes" id="UP000002669">
    <property type="component" value="Unassembled WGS sequence"/>
</dbReference>
<feature type="transmembrane region" description="Helical" evidence="2">
    <location>
        <begin position="273"/>
        <end position="294"/>
    </location>
</feature>
<dbReference type="GeneID" id="10025966"/>
<evidence type="ECO:0000313" key="3">
    <source>
        <dbReference type="EMBL" id="EFR03716.1"/>
    </source>
</evidence>
<dbReference type="HOGENOM" id="CLU_043687_0_2_1"/>
<dbReference type="STRING" id="535722.E4V101"/>
<dbReference type="RefSeq" id="XP_003170724.1">
    <property type="nucleotide sequence ID" value="XM_003170676.1"/>
</dbReference>
<feature type="region of interest" description="Disordered" evidence="1">
    <location>
        <begin position="1"/>
        <end position="27"/>
    </location>
</feature>
<keyword evidence="2" id="KW-1133">Transmembrane helix</keyword>
<organism evidence="4">
    <name type="scientific">Arthroderma gypseum (strain ATCC MYA-4604 / CBS 118893)</name>
    <name type="common">Microsporum gypseum</name>
    <dbReference type="NCBI Taxonomy" id="535722"/>
    <lineage>
        <taxon>Eukaryota</taxon>
        <taxon>Fungi</taxon>
        <taxon>Dikarya</taxon>
        <taxon>Ascomycota</taxon>
        <taxon>Pezizomycotina</taxon>
        <taxon>Eurotiomycetes</taxon>
        <taxon>Eurotiomycetidae</taxon>
        <taxon>Onygenales</taxon>
        <taxon>Arthrodermataceae</taxon>
        <taxon>Nannizzia</taxon>
    </lineage>
</organism>
<dbReference type="AlphaFoldDB" id="E4V101"/>
<keyword evidence="2" id="KW-0472">Membrane</keyword>
<dbReference type="OrthoDB" id="5086500at2759"/>
<dbReference type="InterPro" id="IPR046536">
    <property type="entry name" value="DUF6601"/>
</dbReference>
<protein>
    <submittedName>
        <fullName evidence="3">Uncharacterized protein</fullName>
    </submittedName>
</protein>
<evidence type="ECO:0000256" key="1">
    <source>
        <dbReference type="SAM" id="MobiDB-lite"/>
    </source>
</evidence>
<feature type="transmembrane region" description="Helical" evidence="2">
    <location>
        <begin position="314"/>
        <end position="340"/>
    </location>
</feature>
<dbReference type="Pfam" id="PF20246">
    <property type="entry name" value="DUF6601"/>
    <property type="match status" value="1"/>
</dbReference>
<accession>E4V101</accession>
<dbReference type="InParanoid" id="E4V101"/>
<evidence type="ECO:0000256" key="2">
    <source>
        <dbReference type="SAM" id="Phobius"/>
    </source>
</evidence>
<dbReference type="OMA" id="ITEQMDM"/>
<gene>
    <name evidence="3" type="ORF">MGYG_06713</name>
</gene>
<dbReference type="EMBL" id="DS989827">
    <property type="protein sequence ID" value="EFR03716.1"/>
    <property type="molecule type" value="Genomic_DNA"/>
</dbReference>
<dbReference type="VEuPathDB" id="FungiDB:MGYG_06713"/>
<name>E4V101_ARTGP</name>
<keyword evidence="4" id="KW-1185">Reference proteome</keyword>